<feature type="transmembrane region" description="Helical" evidence="6">
    <location>
        <begin position="66"/>
        <end position="86"/>
    </location>
</feature>
<dbReference type="PROSITE" id="PS50850">
    <property type="entry name" value="MFS"/>
    <property type="match status" value="1"/>
</dbReference>
<feature type="transmembrane region" description="Helical" evidence="6">
    <location>
        <begin position="37"/>
        <end position="59"/>
    </location>
</feature>
<dbReference type="InterPro" id="IPR020846">
    <property type="entry name" value="MFS_dom"/>
</dbReference>
<keyword evidence="5 6" id="KW-0472">Membrane</keyword>
<protein>
    <recommendedName>
        <fullName evidence="7">Major facilitator superfamily (MFS) profile domain-containing protein</fullName>
    </recommendedName>
</protein>
<feature type="transmembrane region" description="Helical" evidence="6">
    <location>
        <begin position="171"/>
        <end position="190"/>
    </location>
</feature>
<dbReference type="GO" id="GO:0016020">
    <property type="term" value="C:membrane"/>
    <property type="evidence" value="ECO:0007669"/>
    <property type="project" value="UniProtKB-SubCell"/>
</dbReference>
<dbReference type="AlphaFoldDB" id="A0A382AJ81"/>
<reference evidence="8" key="1">
    <citation type="submission" date="2018-05" db="EMBL/GenBank/DDBJ databases">
        <authorList>
            <person name="Lanie J.A."/>
            <person name="Ng W.-L."/>
            <person name="Kazmierczak K.M."/>
            <person name="Andrzejewski T.M."/>
            <person name="Davidsen T.M."/>
            <person name="Wayne K.J."/>
            <person name="Tettelin H."/>
            <person name="Glass J.I."/>
            <person name="Rusch D."/>
            <person name="Podicherti R."/>
            <person name="Tsui H.-C.T."/>
            <person name="Winkler M.E."/>
        </authorList>
    </citation>
    <scope>NUCLEOTIDE SEQUENCE</scope>
</reference>
<feature type="transmembrane region" description="Helical" evidence="6">
    <location>
        <begin position="389"/>
        <end position="409"/>
    </location>
</feature>
<organism evidence="8">
    <name type="scientific">marine metagenome</name>
    <dbReference type="NCBI Taxonomy" id="408172"/>
    <lineage>
        <taxon>unclassified sequences</taxon>
        <taxon>metagenomes</taxon>
        <taxon>ecological metagenomes</taxon>
    </lineage>
</organism>
<evidence type="ECO:0000256" key="2">
    <source>
        <dbReference type="ARBA" id="ARBA00022448"/>
    </source>
</evidence>
<feature type="transmembrane region" description="Helical" evidence="6">
    <location>
        <begin position="220"/>
        <end position="238"/>
    </location>
</feature>
<dbReference type="Gene3D" id="1.20.1250.20">
    <property type="entry name" value="MFS general substrate transporter like domains"/>
    <property type="match status" value="2"/>
</dbReference>
<dbReference type="GO" id="GO:0022857">
    <property type="term" value="F:transmembrane transporter activity"/>
    <property type="evidence" value="ECO:0007669"/>
    <property type="project" value="InterPro"/>
</dbReference>
<feature type="transmembrane region" description="Helical" evidence="6">
    <location>
        <begin position="92"/>
        <end position="115"/>
    </location>
</feature>
<accession>A0A382AJ81</accession>
<feature type="transmembrane region" description="Helical" evidence="6">
    <location>
        <begin position="127"/>
        <end position="151"/>
    </location>
</feature>
<feature type="transmembrane region" description="Helical" evidence="6">
    <location>
        <begin position="258"/>
        <end position="281"/>
    </location>
</feature>
<evidence type="ECO:0000256" key="6">
    <source>
        <dbReference type="SAM" id="Phobius"/>
    </source>
</evidence>
<evidence type="ECO:0000313" key="8">
    <source>
        <dbReference type="EMBL" id="SVB01057.1"/>
    </source>
</evidence>
<evidence type="ECO:0000259" key="7">
    <source>
        <dbReference type="PROSITE" id="PS50850"/>
    </source>
</evidence>
<dbReference type="InterPro" id="IPR044770">
    <property type="entry name" value="MFS_spinster-like"/>
</dbReference>
<dbReference type="Pfam" id="PF07690">
    <property type="entry name" value="MFS_1"/>
    <property type="match status" value="1"/>
</dbReference>
<keyword evidence="4 6" id="KW-1133">Transmembrane helix</keyword>
<evidence type="ECO:0000256" key="4">
    <source>
        <dbReference type="ARBA" id="ARBA00022989"/>
    </source>
</evidence>
<dbReference type="EMBL" id="UINC01025451">
    <property type="protein sequence ID" value="SVB01057.1"/>
    <property type="molecule type" value="Genomic_DNA"/>
</dbReference>
<sequence>MVALMTIAYMFSFIDRYILGLLIEPIKADLGLTDTQIGLLLGPAFAIFYATMGLPLGYLADRAKRVSIVSIGIMIWSLATVASGFAQKFSHLFIARMTVGIGEATLSPCALSIISDSFPEEKRGRPIGFYTMGMSLGPAFAYLSGAAVLIWTKSIDLIQLPIIGALSPWQLAFIIVGLPGVILALFVYLLKEPKRPENHNPSKNINEGISTAMKYFYSRGWVLASFILPACVMTIIAYSQAWIPAMFERTWGMDPSRYAFINGILILCLGPLSNNSAGWMADYLTKKGYKDGGLRVVILGTVILIPTAVLAPLLPNPMLCFVVLGINLIGIAFTSSSALIALLKIIPADLKGISVAFYLMCISISGLLLGPTAVGLLNDYVFGVDGVRYSMSLVPLVFGVPVLLMIPFMRRYYLKEIDKM</sequence>
<evidence type="ECO:0000256" key="3">
    <source>
        <dbReference type="ARBA" id="ARBA00022692"/>
    </source>
</evidence>
<gene>
    <name evidence="8" type="ORF">METZ01_LOCUS153911</name>
</gene>
<feature type="transmembrane region" description="Helical" evidence="6">
    <location>
        <begin position="321"/>
        <end position="343"/>
    </location>
</feature>
<keyword evidence="3 6" id="KW-0812">Transmembrane</keyword>
<proteinExistence type="predicted"/>
<dbReference type="PANTHER" id="PTHR23505:SF79">
    <property type="entry name" value="PROTEIN SPINSTER"/>
    <property type="match status" value="1"/>
</dbReference>
<keyword evidence="2" id="KW-0813">Transport</keyword>
<feature type="transmembrane region" description="Helical" evidence="6">
    <location>
        <begin position="293"/>
        <end position="315"/>
    </location>
</feature>
<comment type="subcellular location">
    <subcellularLocation>
        <location evidence="1">Membrane</location>
        <topology evidence="1">Multi-pass membrane protein</topology>
    </subcellularLocation>
</comment>
<evidence type="ECO:0000256" key="5">
    <source>
        <dbReference type="ARBA" id="ARBA00023136"/>
    </source>
</evidence>
<feature type="domain" description="Major facilitator superfamily (MFS) profile" evidence="7">
    <location>
        <begin position="1"/>
        <end position="410"/>
    </location>
</feature>
<name>A0A382AJ81_9ZZZZ</name>
<evidence type="ECO:0000256" key="1">
    <source>
        <dbReference type="ARBA" id="ARBA00004141"/>
    </source>
</evidence>
<dbReference type="InterPro" id="IPR036259">
    <property type="entry name" value="MFS_trans_sf"/>
</dbReference>
<feature type="transmembrane region" description="Helical" evidence="6">
    <location>
        <begin position="355"/>
        <end position="377"/>
    </location>
</feature>
<dbReference type="InterPro" id="IPR011701">
    <property type="entry name" value="MFS"/>
</dbReference>
<dbReference type="PANTHER" id="PTHR23505">
    <property type="entry name" value="SPINSTER"/>
    <property type="match status" value="1"/>
</dbReference>
<dbReference type="SUPFAM" id="SSF103473">
    <property type="entry name" value="MFS general substrate transporter"/>
    <property type="match status" value="1"/>
</dbReference>